<proteinExistence type="predicted"/>
<evidence type="ECO:0000259" key="3">
    <source>
        <dbReference type="Pfam" id="PF00534"/>
    </source>
</evidence>
<dbReference type="Proteomes" id="UP000598146">
    <property type="component" value="Unassembled WGS sequence"/>
</dbReference>
<protein>
    <submittedName>
        <fullName evidence="5">Glycosyltransferase</fullName>
    </submittedName>
</protein>
<dbReference type="SUPFAM" id="SSF53756">
    <property type="entry name" value="UDP-Glycosyltransferase/glycogen phosphorylase"/>
    <property type="match status" value="1"/>
</dbReference>
<evidence type="ECO:0000313" key="6">
    <source>
        <dbReference type="Proteomes" id="UP000598146"/>
    </source>
</evidence>
<dbReference type="GO" id="GO:0016757">
    <property type="term" value="F:glycosyltransferase activity"/>
    <property type="evidence" value="ECO:0007669"/>
    <property type="project" value="UniProtKB-KW"/>
</dbReference>
<organism evidence="5 6">
    <name type="scientific">Actinoplanes aureus</name>
    <dbReference type="NCBI Taxonomy" id="2792083"/>
    <lineage>
        <taxon>Bacteria</taxon>
        <taxon>Bacillati</taxon>
        <taxon>Actinomycetota</taxon>
        <taxon>Actinomycetes</taxon>
        <taxon>Micromonosporales</taxon>
        <taxon>Micromonosporaceae</taxon>
        <taxon>Actinoplanes</taxon>
    </lineage>
</organism>
<accession>A0A931CHD0</accession>
<gene>
    <name evidence="5" type="ORF">I4J89_37715</name>
</gene>
<dbReference type="InterPro" id="IPR050194">
    <property type="entry name" value="Glycosyltransferase_grp1"/>
</dbReference>
<dbReference type="InterPro" id="IPR028098">
    <property type="entry name" value="Glyco_trans_4-like_N"/>
</dbReference>
<evidence type="ECO:0000256" key="1">
    <source>
        <dbReference type="ARBA" id="ARBA00022676"/>
    </source>
</evidence>
<dbReference type="AlphaFoldDB" id="A0A931CHD0"/>
<name>A0A931CHD0_9ACTN</name>
<reference evidence="5" key="1">
    <citation type="submission" date="2020-11" db="EMBL/GenBank/DDBJ databases">
        <title>Isolation and identification of active actinomycetes.</title>
        <authorList>
            <person name="Sun X."/>
        </authorList>
    </citation>
    <scope>NUCLEOTIDE SEQUENCE</scope>
    <source>
        <strain evidence="5">NEAU-A11</strain>
    </source>
</reference>
<evidence type="ECO:0000256" key="2">
    <source>
        <dbReference type="ARBA" id="ARBA00022679"/>
    </source>
</evidence>
<sequence length="366" mass="39612">MPADRRVAVWRSAMLPGSETFVRAQGDALTRWRPLYIGAERLASVLSRPDDTVVFEDRAAAFLRLRLTGTSPRLRGALAGLRPDLVHAHFGGDGWLISGTARRLGVPLVVTLHGHDVTRQPLSSGLHGLRYRRNLRTVFGRAALIIAVSGVIRDRAIDCGADPAKVRVHHTGVRVPDTPPLLPKRWDVAFVGRFVPKKGVDDLLTALAGMRAPRPRAVFLGDGPLEAGMRERAERLGLDATFMGAQPPESVQRHLAESRMLVVSSKTAPDGDTEGLPTTVLEAGALGVPVVATRHSGIPEAVVDAETGLLCPEADPAALAAAMTSLLGDAVLRRRLGAQARRHVGERFNLRAQTRRLESLYDEFSR</sequence>
<dbReference type="PANTHER" id="PTHR45947">
    <property type="entry name" value="SULFOQUINOVOSYL TRANSFERASE SQD2"/>
    <property type="match status" value="1"/>
</dbReference>
<dbReference type="RefSeq" id="WP_196418968.1">
    <property type="nucleotide sequence ID" value="NZ_JADQTO010000025.1"/>
</dbReference>
<evidence type="ECO:0000259" key="4">
    <source>
        <dbReference type="Pfam" id="PF13439"/>
    </source>
</evidence>
<feature type="domain" description="Glycosyltransferase subfamily 4-like N-terminal" evidence="4">
    <location>
        <begin position="64"/>
        <end position="173"/>
    </location>
</feature>
<keyword evidence="2" id="KW-0808">Transferase</keyword>
<keyword evidence="1" id="KW-0328">Glycosyltransferase</keyword>
<feature type="domain" description="Glycosyl transferase family 1" evidence="3">
    <location>
        <begin position="184"/>
        <end position="342"/>
    </location>
</feature>
<comment type="caution">
    <text evidence="5">The sequence shown here is derived from an EMBL/GenBank/DDBJ whole genome shotgun (WGS) entry which is preliminary data.</text>
</comment>
<keyword evidence="6" id="KW-1185">Reference proteome</keyword>
<dbReference type="Pfam" id="PF13439">
    <property type="entry name" value="Glyco_transf_4"/>
    <property type="match status" value="1"/>
</dbReference>
<dbReference type="InterPro" id="IPR001296">
    <property type="entry name" value="Glyco_trans_1"/>
</dbReference>
<dbReference type="GO" id="GO:1901137">
    <property type="term" value="P:carbohydrate derivative biosynthetic process"/>
    <property type="evidence" value="ECO:0007669"/>
    <property type="project" value="UniProtKB-ARBA"/>
</dbReference>
<dbReference type="Gene3D" id="3.40.50.2000">
    <property type="entry name" value="Glycogen Phosphorylase B"/>
    <property type="match status" value="2"/>
</dbReference>
<dbReference type="EMBL" id="JADQTO010000025">
    <property type="protein sequence ID" value="MBG0567201.1"/>
    <property type="molecule type" value="Genomic_DNA"/>
</dbReference>
<dbReference type="PANTHER" id="PTHR45947:SF14">
    <property type="entry name" value="SLL1723 PROTEIN"/>
    <property type="match status" value="1"/>
</dbReference>
<evidence type="ECO:0000313" key="5">
    <source>
        <dbReference type="EMBL" id="MBG0567201.1"/>
    </source>
</evidence>
<dbReference type="Pfam" id="PF00534">
    <property type="entry name" value="Glycos_transf_1"/>
    <property type="match status" value="1"/>
</dbReference>